<keyword evidence="4" id="KW-0808">Transferase</keyword>
<name>A0A4Z0P225_9BACT</name>
<dbReference type="PROSITE" id="PS50109">
    <property type="entry name" value="HIS_KIN"/>
    <property type="match status" value="1"/>
</dbReference>
<evidence type="ECO:0000256" key="4">
    <source>
        <dbReference type="ARBA" id="ARBA00022679"/>
    </source>
</evidence>
<comment type="caution">
    <text evidence="9">The sequence shown here is derived from an EMBL/GenBank/DDBJ whole genome shotgun (WGS) entry which is preliminary data.</text>
</comment>
<dbReference type="InterPro" id="IPR005467">
    <property type="entry name" value="His_kinase_dom"/>
</dbReference>
<keyword evidence="7" id="KW-0472">Membrane</keyword>
<dbReference type="Gene3D" id="3.30.565.10">
    <property type="entry name" value="Histidine kinase-like ATPase, C-terminal domain"/>
    <property type="match status" value="1"/>
</dbReference>
<dbReference type="Pfam" id="PF02518">
    <property type="entry name" value="HATPase_c"/>
    <property type="match status" value="1"/>
</dbReference>
<dbReference type="EMBL" id="SRLA01000004">
    <property type="protein sequence ID" value="TGE05291.1"/>
    <property type="molecule type" value="Genomic_DNA"/>
</dbReference>
<feature type="domain" description="Histidine kinase" evidence="8">
    <location>
        <begin position="448"/>
        <end position="666"/>
    </location>
</feature>
<evidence type="ECO:0000256" key="3">
    <source>
        <dbReference type="ARBA" id="ARBA00022553"/>
    </source>
</evidence>
<organism evidence="9 10">
    <name type="scientific">Hymenobacter fodinae</name>
    <dbReference type="NCBI Taxonomy" id="2510796"/>
    <lineage>
        <taxon>Bacteria</taxon>
        <taxon>Pseudomonadati</taxon>
        <taxon>Bacteroidota</taxon>
        <taxon>Cytophagia</taxon>
        <taxon>Cytophagales</taxon>
        <taxon>Hymenobacteraceae</taxon>
        <taxon>Hymenobacter</taxon>
    </lineage>
</organism>
<dbReference type="InterPro" id="IPR019734">
    <property type="entry name" value="TPR_rpt"/>
</dbReference>
<keyword evidence="10" id="KW-1185">Reference proteome</keyword>
<evidence type="ECO:0000313" key="9">
    <source>
        <dbReference type="EMBL" id="TGE05291.1"/>
    </source>
</evidence>
<dbReference type="InterPro" id="IPR050736">
    <property type="entry name" value="Sensor_HK_Regulatory"/>
</dbReference>
<evidence type="ECO:0000259" key="8">
    <source>
        <dbReference type="PROSITE" id="PS50109"/>
    </source>
</evidence>
<dbReference type="SUPFAM" id="SSF48452">
    <property type="entry name" value="TPR-like"/>
    <property type="match status" value="2"/>
</dbReference>
<evidence type="ECO:0000256" key="6">
    <source>
        <dbReference type="ARBA" id="ARBA00023012"/>
    </source>
</evidence>
<dbReference type="SUPFAM" id="SSF55874">
    <property type="entry name" value="ATPase domain of HSP90 chaperone/DNA topoisomerase II/histidine kinase"/>
    <property type="match status" value="1"/>
</dbReference>
<dbReference type="InterPro" id="IPR004358">
    <property type="entry name" value="Sig_transdc_His_kin-like_C"/>
</dbReference>
<dbReference type="SMART" id="SM00387">
    <property type="entry name" value="HATPase_c"/>
    <property type="match status" value="1"/>
</dbReference>
<keyword evidence="7" id="KW-0812">Transmembrane</keyword>
<dbReference type="InterPro" id="IPR036097">
    <property type="entry name" value="HisK_dim/P_sf"/>
</dbReference>
<dbReference type="PANTHER" id="PTHR43711">
    <property type="entry name" value="TWO-COMPONENT HISTIDINE KINASE"/>
    <property type="match status" value="1"/>
</dbReference>
<gene>
    <name evidence="9" type="ORF">EU556_18430</name>
</gene>
<evidence type="ECO:0000313" key="10">
    <source>
        <dbReference type="Proteomes" id="UP000298337"/>
    </source>
</evidence>
<dbReference type="SMART" id="SM00388">
    <property type="entry name" value="HisKA"/>
    <property type="match status" value="1"/>
</dbReference>
<protein>
    <recommendedName>
        <fullName evidence="2">histidine kinase</fullName>
        <ecNumber evidence="2">2.7.13.3</ecNumber>
    </recommendedName>
</protein>
<dbReference type="AlphaFoldDB" id="A0A4Z0P225"/>
<dbReference type="Pfam" id="PF13374">
    <property type="entry name" value="TPR_10"/>
    <property type="match status" value="1"/>
</dbReference>
<dbReference type="Gene3D" id="1.10.287.130">
    <property type="match status" value="1"/>
</dbReference>
<dbReference type="PANTHER" id="PTHR43711:SF31">
    <property type="entry name" value="HISTIDINE KINASE"/>
    <property type="match status" value="1"/>
</dbReference>
<dbReference type="SMART" id="SM00028">
    <property type="entry name" value="TPR"/>
    <property type="match status" value="5"/>
</dbReference>
<dbReference type="PRINTS" id="PR00344">
    <property type="entry name" value="BCTRLSENSOR"/>
</dbReference>
<feature type="transmembrane region" description="Helical" evidence="7">
    <location>
        <begin position="393"/>
        <end position="411"/>
    </location>
</feature>
<evidence type="ECO:0000256" key="5">
    <source>
        <dbReference type="ARBA" id="ARBA00022777"/>
    </source>
</evidence>
<evidence type="ECO:0000256" key="2">
    <source>
        <dbReference type="ARBA" id="ARBA00012438"/>
    </source>
</evidence>
<sequence>MRSSLHKYSIKLVLYPVKLGIRHLPLLFLWALSKLMQRIVLLWLLLAAFPVFGQTNEEQAEVELLRQVATQPADTGRVRLLASLCYVLHDSAPTKAIPYGEQAVRLARRLHDDRGLLRSLLVLSSSYANISDGPHALQLQRQALVLARRLHDTNGIVRSYTGMGGVHHERGDTATALLNYHRALDLAYRPGVQVSTQIMLFGNLGNLYFYLQKHQDGLLFTRRALQLARHTHDVAGESLYLAELGSYYLQLNQLGTAEGLLRQALTLVQPLHQPRFEASHLQQLATVLYRQGNLHEAEELTLQAIGLARPIKYYEQVLEAYSLLTDIYTKRKEYQQALTWQQRFRTLNDSINNLSRLQALTALQARYETAEKENQIRFLTERSYMAQHRNRELWTVVALLLLALGGMGIMYGQLRRSRAALAENNATLQEATLELRQLAASKDRLYSIVAHDLRGPVTSFAGVTELIDFYLQRGDEEGLRRLPDIVRQAAQNLNSLLDNLLNWAVSQTGELAFQPERLPVLDLLTELAGLYSTSAEAKQITIQVDCAPTLAIWADPHMTRTILRNLISNALKFTPTGGTIYLKAEALPKGLVQLSITDTGLGMPPNQVAALLDPASLVMPTHGPRSGTGLGLLLCRAFTQRQGGTLQIESTEQQGTTISVTLPNAQR</sequence>
<dbReference type="InterPro" id="IPR011990">
    <property type="entry name" value="TPR-like_helical_dom_sf"/>
</dbReference>
<dbReference type="InterPro" id="IPR036890">
    <property type="entry name" value="HATPase_C_sf"/>
</dbReference>
<keyword evidence="3" id="KW-0597">Phosphoprotein</keyword>
<dbReference type="OrthoDB" id="9810447at2"/>
<dbReference type="SUPFAM" id="SSF47384">
    <property type="entry name" value="Homodimeric domain of signal transducing histidine kinase"/>
    <property type="match status" value="1"/>
</dbReference>
<reference evidence="9 10" key="1">
    <citation type="submission" date="2019-04" db="EMBL/GenBank/DDBJ databases">
        <authorList>
            <person name="Feng G."/>
            <person name="Zhang J."/>
            <person name="Zhu H."/>
        </authorList>
    </citation>
    <scope>NUCLEOTIDE SEQUENCE [LARGE SCALE GENOMIC DNA]</scope>
    <source>
        <strain evidence="9 10">92R-1</strain>
    </source>
</reference>
<evidence type="ECO:0000256" key="1">
    <source>
        <dbReference type="ARBA" id="ARBA00000085"/>
    </source>
</evidence>
<comment type="catalytic activity">
    <reaction evidence="1">
        <text>ATP + protein L-histidine = ADP + protein N-phospho-L-histidine.</text>
        <dbReference type="EC" id="2.7.13.3"/>
    </reaction>
</comment>
<dbReference type="EC" id="2.7.13.3" evidence="2"/>
<dbReference type="Gene3D" id="1.25.40.10">
    <property type="entry name" value="Tetratricopeptide repeat domain"/>
    <property type="match status" value="1"/>
</dbReference>
<dbReference type="GO" id="GO:0000155">
    <property type="term" value="F:phosphorelay sensor kinase activity"/>
    <property type="evidence" value="ECO:0007669"/>
    <property type="project" value="InterPro"/>
</dbReference>
<accession>A0A4Z0P225</accession>
<keyword evidence="7" id="KW-1133">Transmembrane helix</keyword>
<dbReference type="Proteomes" id="UP000298337">
    <property type="component" value="Unassembled WGS sequence"/>
</dbReference>
<keyword evidence="5" id="KW-0418">Kinase</keyword>
<proteinExistence type="predicted"/>
<dbReference type="InterPro" id="IPR003661">
    <property type="entry name" value="HisK_dim/P_dom"/>
</dbReference>
<keyword evidence="6" id="KW-0902">Two-component regulatory system</keyword>
<evidence type="ECO:0000256" key="7">
    <source>
        <dbReference type="SAM" id="Phobius"/>
    </source>
</evidence>
<dbReference type="InterPro" id="IPR003594">
    <property type="entry name" value="HATPase_dom"/>
</dbReference>